<protein>
    <submittedName>
        <fullName evidence="8">YpfN family protein</fullName>
    </submittedName>
</protein>
<evidence type="ECO:0000313" key="7">
    <source>
        <dbReference type="EMBL" id="KGA35593.1"/>
    </source>
</evidence>
<accession>A0A0M2F3K8</accession>
<reference evidence="7 10" key="1">
    <citation type="submission" date="2014-08" db="EMBL/GenBank/DDBJ databases">
        <title>Genome sequences of NCPPB Pectobacterium isolates.</title>
        <authorList>
            <person name="Glover R.H."/>
            <person name="Sapp M."/>
            <person name="Elphinstone J."/>
        </authorList>
    </citation>
    <scope>NUCLEOTIDE SEQUENCE [LARGE SCALE GENOMIC DNA]</scope>
    <source>
        <strain evidence="7 10">LMG 21372</strain>
    </source>
</reference>
<keyword evidence="4 6" id="KW-0472">Membrane</keyword>
<reference evidence="8 12" key="2">
    <citation type="submission" date="2020-07" db="EMBL/GenBank/DDBJ databases">
        <title>A pangenomic view of the genus Pectobacterium provides insights into genome organization, phylogeny, and virulence.</title>
        <authorList>
            <person name="Jonkheer E."/>
            <person name="Brankovics B."/>
            <person name="Houwers I."/>
            <person name="Van Der Wolf J."/>
            <person name="Bonants P."/>
            <person name="Vreeburg R."/>
            <person name="Bollema R."/>
            <person name="De Haan J."/>
            <person name="Berke L."/>
            <person name="De Ridder D."/>
            <person name="Smit S."/>
            <person name="Van Der Lee T.A.J."/>
        </authorList>
    </citation>
    <scope>NUCLEOTIDE SEQUENCE [LARGE SCALE GENOMIC DNA]</scope>
    <source>
        <strain evidence="8 12">NAK:384</strain>
    </source>
</reference>
<dbReference type="Proteomes" id="UP000269351">
    <property type="component" value="Chromosome"/>
</dbReference>
<evidence type="ECO:0000313" key="11">
    <source>
        <dbReference type="Proteomes" id="UP000269351"/>
    </source>
</evidence>
<evidence type="ECO:0000313" key="12">
    <source>
        <dbReference type="Proteomes" id="UP000762586"/>
    </source>
</evidence>
<dbReference type="Pfam" id="PF13980">
    <property type="entry name" value="UPF0370"/>
    <property type="match status" value="1"/>
</dbReference>
<dbReference type="OrthoDB" id="6522148at2"/>
<dbReference type="Proteomes" id="UP000029435">
    <property type="component" value="Unassembled WGS sequence"/>
</dbReference>
<keyword evidence="3 6" id="KW-1133">Transmembrane helix</keyword>
<feature type="region of interest" description="Disordered" evidence="5">
    <location>
        <begin position="38"/>
        <end position="64"/>
    </location>
</feature>
<evidence type="ECO:0000256" key="4">
    <source>
        <dbReference type="ARBA" id="ARBA00023136"/>
    </source>
</evidence>
<keyword evidence="1" id="KW-1003">Cell membrane</keyword>
<feature type="compositionally biased region" description="Basic and acidic residues" evidence="5">
    <location>
        <begin position="43"/>
        <end position="64"/>
    </location>
</feature>
<evidence type="ECO:0000256" key="3">
    <source>
        <dbReference type="ARBA" id="ARBA00022989"/>
    </source>
</evidence>
<sequence>MAWLADYWWIILIVLIGMLINGIKELRNVDHTRFLLNKPKLPPHRDNNDKWDKEEDDDWPKKKP</sequence>
<name>A0A0M2F3K8_9GAMM</name>
<reference evidence="9 11" key="3">
    <citation type="submission" date="2020-11" db="EMBL/GenBank/DDBJ databases">
        <title>Complete genome sequence of Pectobacterium brasiliense strain F126.</title>
        <authorList>
            <person name="Miroshnikov K."/>
            <person name="Vo T.N.H."/>
            <person name="Khodykina M.V."/>
            <person name="Kabanova A.P."/>
            <person name="Shneider M."/>
            <person name="Korzhenkov A."/>
            <person name="Toschakov S.V."/>
            <person name="Miroshnikov K.A."/>
            <person name="Ignatov A.N."/>
            <person name="Mikhailova Y.V."/>
            <person name="Shelenkov A."/>
            <person name="Yanushevich Y.G."/>
            <person name="Evseev P.V."/>
        </authorList>
    </citation>
    <scope>NUCLEOTIDE SEQUENCE [LARGE SCALE GENOMIC DNA]</scope>
    <source>
        <strain evidence="9 11">F126</strain>
    </source>
</reference>
<gene>
    <name evidence="9" type="ORF">F126LOC_014795</name>
    <name evidence="8" type="ORF">H4F48_19945</name>
    <name evidence="7" type="ORF">KU74_03750</name>
</gene>
<keyword evidence="12" id="KW-1185">Reference proteome</keyword>
<evidence type="ECO:0000256" key="1">
    <source>
        <dbReference type="ARBA" id="ARBA00022475"/>
    </source>
</evidence>
<dbReference type="Proteomes" id="UP000762586">
    <property type="component" value="Unassembled WGS sequence"/>
</dbReference>
<organism evidence="7 10">
    <name type="scientific">Pectobacterium brasiliense</name>
    <dbReference type="NCBI Taxonomy" id="180957"/>
    <lineage>
        <taxon>Bacteria</taxon>
        <taxon>Pseudomonadati</taxon>
        <taxon>Pseudomonadota</taxon>
        <taxon>Gammaproteobacteria</taxon>
        <taxon>Enterobacterales</taxon>
        <taxon>Pectobacteriaceae</taxon>
        <taxon>Pectobacterium</taxon>
    </lineage>
</organism>
<dbReference type="InterPro" id="IPR020910">
    <property type="entry name" value="UPF0370"/>
</dbReference>
<evidence type="ECO:0000313" key="10">
    <source>
        <dbReference type="Proteomes" id="UP000029435"/>
    </source>
</evidence>
<evidence type="ECO:0000256" key="5">
    <source>
        <dbReference type="SAM" id="MobiDB-lite"/>
    </source>
</evidence>
<dbReference type="EMBL" id="JQOD01000001">
    <property type="protein sequence ID" value="KGA35593.1"/>
    <property type="molecule type" value="Genomic_DNA"/>
</dbReference>
<evidence type="ECO:0000256" key="2">
    <source>
        <dbReference type="ARBA" id="ARBA00022692"/>
    </source>
</evidence>
<dbReference type="RefSeq" id="WP_010283998.1">
    <property type="nucleotide sequence ID" value="NZ_BSWF01000018.1"/>
</dbReference>
<dbReference type="NCBIfam" id="NF010185">
    <property type="entry name" value="PRK13664.1"/>
    <property type="match status" value="1"/>
</dbReference>
<dbReference type="EMBL" id="JACGET010000028">
    <property type="protein sequence ID" value="MBN3108335.1"/>
    <property type="molecule type" value="Genomic_DNA"/>
</dbReference>
<evidence type="ECO:0000313" key="8">
    <source>
        <dbReference type="EMBL" id="MBN3108335.1"/>
    </source>
</evidence>
<keyword evidence="2 6" id="KW-0812">Transmembrane</keyword>
<dbReference type="EMBL" id="CP065031">
    <property type="protein sequence ID" value="QPK22921.1"/>
    <property type="molecule type" value="Genomic_DNA"/>
</dbReference>
<dbReference type="GeneID" id="93389378"/>
<proteinExistence type="predicted"/>
<dbReference type="KEGG" id="pbra:B5S52_15770"/>
<dbReference type="STRING" id="180957.B5S52_15770"/>
<dbReference type="AlphaFoldDB" id="A0A0M2F3K8"/>
<evidence type="ECO:0000313" key="9">
    <source>
        <dbReference type="EMBL" id="QPK22921.1"/>
    </source>
</evidence>
<feature type="transmembrane region" description="Helical" evidence="6">
    <location>
        <begin position="6"/>
        <end position="23"/>
    </location>
</feature>
<dbReference type="PATRIC" id="fig|180957.24.peg.2326"/>
<evidence type="ECO:0000256" key="6">
    <source>
        <dbReference type="SAM" id="Phobius"/>
    </source>
</evidence>